<evidence type="ECO:0000256" key="1">
    <source>
        <dbReference type="SAM" id="Phobius"/>
    </source>
</evidence>
<gene>
    <name evidence="2" type="ORF">RINTHH_16800</name>
</gene>
<proteinExistence type="predicted"/>
<sequence>MSLQNWLPALPLVFLGVKTQPLPLAIWILLSLSAGIFTSWLISTLNQFSSYLISKKSSTYNHASHEKKVQMFHLKPRLEVELSKKQTHQTDL</sequence>
<keyword evidence="1" id="KW-0472">Membrane</keyword>
<accession>M1X325</accession>
<reference evidence="2 3" key="1">
    <citation type="submission" date="2012-05" db="EMBL/GenBank/DDBJ databases">
        <authorList>
            <person name="Hilton J."/>
        </authorList>
    </citation>
    <scope>NUCLEOTIDE SEQUENCE [LARGE SCALE GENOMIC DNA]</scope>
    <source>
        <strain evidence="2 3">HH01</strain>
    </source>
</reference>
<dbReference type="RefSeq" id="WP_008234891.1">
    <property type="nucleotide sequence ID" value="NZ_CAIY01000067.1"/>
</dbReference>
<comment type="caution">
    <text evidence="2">The sequence shown here is derived from an EMBL/GenBank/DDBJ whole genome shotgun (WGS) entry which is preliminary data.</text>
</comment>
<protein>
    <submittedName>
        <fullName evidence="2">Uncharacterized protein</fullName>
    </submittedName>
</protein>
<dbReference type="STRING" id="1165094.RINTHH_16800"/>
<dbReference type="Proteomes" id="UP000053051">
    <property type="component" value="Unassembled WGS sequence"/>
</dbReference>
<keyword evidence="1" id="KW-1133">Transmembrane helix</keyword>
<dbReference type="EMBL" id="CAIY01000067">
    <property type="protein sequence ID" value="CCH67835.1"/>
    <property type="molecule type" value="Genomic_DNA"/>
</dbReference>
<evidence type="ECO:0000313" key="3">
    <source>
        <dbReference type="Proteomes" id="UP000053051"/>
    </source>
</evidence>
<feature type="transmembrane region" description="Helical" evidence="1">
    <location>
        <begin position="24"/>
        <end position="45"/>
    </location>
</feature>
<evidence type="ECO:0000313" key="2">
    <source>
        <dbReference type="EMBL" id="CCH67835.1"/>
    </source>
</evidence>
<name>M1X325_9NOST</name>
<dbReference type="AlphaFoldDB" id="M1X325"/>
<organism evidence="2 3">
    <name type="scientific">Richelia intracellularis HH01</name>
    <dbReference type="NCBI Taxonomy" id="1165094"/>
    <lineage>
        <taxon>Bacteria</taxon>
        <taxon>Bacillati</taxon>
        <taxon>Cyanobacteriota</taxon>
        <taxon>Cyanophyceae</taxon>
        <taxon>Nostocales</taxon>
        <taxon>Nostocaceae</taxon>
        <taxon>Richelia</taxon>
    </lineage>
</organism>
<keyword evidence="3" id="KW-1185">Reference proteome</keyword>
<reference evidence="3" key="2">
    <citation type="submission" date="2016-01" db="EMBL/GenBank/DDBJ databases">
        <title>Diatom-associated endosymboitic cyanobacterium lacks core nitrogen metabolism enzymes.</title>
        <authorList>
            <person name="Hilton J.A."/>
            <person name="Foster R.A."/>
            <person name="Tripp H.J."/>
            <person name="Carter B.J."/>
            <person name="Zehr J.P."/>
            <person name="Villareal T.A."/>
        </authorList>
    </citation>
    <scope>NUCLEOTIDE SEQUENCE [LARGE SCALE GENOMIC DNA]</scope>
    <source>
        <strain evidence="3">HH01</strain>
    </source>
</reference>
<keyword evidence="1" id="KW-0812">Transmembrane</keyword>